<dbReference type="RefSeq" id="WP_380057489.1">
    <property type="nucleotide sequence ID" value="NZ_JBHLTC010000057.1"/>
</dbReference>
<gene>
    <name evidence="2" type="ORF">ACFFGN_35510</name>
</gene>
<accession>A0ABV6QXR1</accession>
<keyword evidence="3" id="KW-1185">Reference proteome</keyword>
<proteinExistence type="predicted"/>
<dbReference type="Proteomes" id="UP001589890">
    <property type="component" value="Unassembled WGS sequence"/>
</dbReference>
<evidence type="ECO:0000313" key="3">
    <source>
        <dbReference type="Proteomes" id="UP001589890"/>
    </source>
</evidence>
<comment type="caution">
    <text evidence="2">The sequence shown here is derived from an EMBL/GenBank/DDBJ whole genome shotgun (WGS) entry which is preliminary data.</text>
</comment>
<organism evidence="2 3">
    <name type="scientific">Kribbella deserti</name>
    <dbReference type="NCBI Taxonomy" id="1926257"/>
    <lineage>
        <taxon>Bacteria</taxon>
        <taxon>Bacillati</taxon>
        <taxon>Actinomycetota</taxon>
        <taxon>Actinomycetes</taxon>
        <taxon>Propionibacteriales</taxon>
        <taxon>Kribbellaceae</taxon>
        <taxon>Kribbella</taxon>
    </lineage>
</organism>
<sequence length="69" mass="7914">MDPLNLAVNRHLVAENQRRLYSDDLPPEPPPPTALRLTLRRLRTTFRRSTPRSGHVDALPAKRCPEECT</sequence>
<evidence type="ECO:0000256" key="1">
    <source>
        <dbReference type="SAM" id="MobiDB-lite"/>
    </source>
</evidence>
<protein>
    <submittedName>
        <fullName evidence="2">Uncharacterized protein</fullName>
    </submittedName>
</protein>
<name>A0ABV6QXR1_9ACTN</name>
<feature type="region of interest" description="Disordered" evidence="1">
    <location>
        <begin position="48"/>
        <end position="69"/>
    </location>
</feature>
<dbReference type="EMBL" id="JBHLTC010000057">
    <property type="protein sequence ID" value="MFC0629427.1"/>
    <property type="molecule type" value="Genomic_DNA"/>
</dbReference>
<evidence type="ECO:0000313" key="2">
    <source>
        <dbReference type="EMBL" id="MFC0629427.1"/>
    </source>
</evidence>
<reference evidence="2 3" key="1">
    <citation type="submission" date="2024-09" db="EMBL/GenBank/DDBJ databases">
        <authorList>
            <person name="Sun Q."/>
            <person name="Mori K."/>
        </authorList>
    </citation>
    <scope>NUCLEOTIDE SEQUENCE [LARGE SCALE GENOMIC DNA]</scope>
    <source>
        <strain evidence="2 3">CGMCC 1.15906</strain>
    </source>
</reference>